<evidence type="ECO:0000256" key="3">
    <source>
        <dbReference type="ARBA" id="ARBA00023163"/>
    </source>
</evidence>
<dbReference type="PANTHER" id="PTHR46796:SF6">
    <property type="entry name" value="ARAC SUBFAMILY"/>
    <property type="match status" value="1"/>
</dbReference>
<name>L9UDF8_9GAMM</name>
<dbReference type="GO" id="GO:0043565">
    <property type="term" value="F:sequence-specific DNA binding"/>
    <property type="evidence" value="ECO:0007669"/>
    <property type="project" value="InterPro"/>
</dbReference>
<dbReference type="InterPro" id="IPR018062">
    <property type="entry name" value="HTH_AraC-typ_CS"/>
</dbReference>
<evidence type="ECO:0000256" key="1">
    <source>
        <dbReference type="ARBA" id="ARBA00023015"/>
    </source>
</evidence>
<feature type="domain" description="HTH araC/xylS-type" evidence="4">
    <location>
        <begin position="229"/>
        <end position="329"/>
    </location>
</feature>
<dbReference type="Proteomes" id="UP000011651">
    <property type="component" value="Unassembled WGS sequence"/>
</dbReference>
<evidence type="ECO:0000259" key="4">
    <source>
        <dbReference type="PROSITE" id="PS01124"/>
    </source>
</evidence>
<dbReference type="AlphaFoldDB" id="L9UDF8"/>
<dbReference type="PANTHER" id="PTHR46796">
    <property type="entry name" value="HTH-TYPE TRANSCRIPTIONAL ACTIVATOR RHAS-RELATED"/>
    <property type="match status" value="1"/>
</dbReference>
<dbReference type="PROSITE" id="PS00041">
    <property type="entry name" value="HTH_ARAC_FAMILY_1"/>
    <property type="match status" value="1"/>
</dbReference>
<dbReference type="Pfam" id="PF14525">
    <property type="entry name" value="AraC_binding_2"/>
    <property type="match status" value="1"/>
</dbReference>
<dbReference type="PATRIC" id="fig|1204738.3.peg.435"/>
<evidence type="ECO:0000313" key="5">
    <source>
        <dbReference type="EMBL" id="ELY22661.1"/>
    </source>
</evidence>
<dbReference type="InterPro" id="IPR020449">
    <property type="entry name" value="Tscrpt_reg_AraC-type_HTH"/>
</dbReference>
<reference evidence="5 6" key="1">
    <citation type="journal article" date="2013" name="Genome Announc.">
        <title>Draft Genome of the Marine Gammaproteobacterium Halomonas titanicae.</title>
        <authorList>
            <person name="Sanchez-Porro C."/>
            <person name="de la Haba R.R."/>
            <person name="Cruz-Hernandez N."/>
            <person name="Gonzalez J.M."/>
            <person name="Reyes-Guirao C."/>
            <person name="Navarro-Sampedro L."/>
            <person name="Carballo M."/>
            <person name="Ventosa A."/>
        </authorList>
    </citation>
    <scope>NUCLEOTIDE SEQUENCE [LARGE SCALE GENOMIC DNA]</scope>
    <source>
        <strain evidence="5 6">BH1</strain>
    </source>
</reference>
<dbReference type="PRINTS" id="PR00032">
    <property type="entry name" value="HTHARAC"/>
</dbReference>
<dbReference type="PROSITE" id="PS01124">
    <property type="entry name" value="HTH_ARAC_FAMILY_2"/>
    <property type="match status" value="1"/>
</dbReference>
<gene>
    <name evidence="5" type="ORF">HALTITAN_0289</name>
</gene>
<dbReference type="InterPro" id="IPR035418">
    <property type="entry name" value="AraC-bd_2"/>
</dbReference>
<sequence length="345" mass="39473">MALRHPKRCEYRGADNMNKANLMLTSNSQGRWTQLISQTYFPLTLNYGNQEAKFQGSLKVWKAEGSDFSLSRLCSYQAEYSRCQSQIAHDDHASFLVTIPLRTNVFFSQHGRSLDCPPGHFIVEQGDAPYRFGYESPNDMWVFKIPSQSMKYRIRRPERYSQHCFSAKKGIGCAFVEFLMICSQRVNECSIDDQNCLFEQALNMLSLVLEQDERVLSSDQSHLKTAHLMRIERYISANLGNPELTPARIAGFCGISLRYLHKLFSGSGYTVREWVRVQRLEAAHRDLEASPSGINIGEIAYRWGFTDQAQFCRAFRQHFGYSASELRSNSANTKSPGEKAIGVWH</sequence>
<dbReference type="InterPro" id="IPR009057">
    <property type="entry name" value="Homeodomain-like_sf"/>
</dbReference>
<evidence type="ECO:0000256" key="2">
    <source>
        <dbReference type="ARBA" id="ARBA00023125"/>
    </source>
</evidence>
<keyword evidence="2" id="KW-0238">DNA-binding</keyword>
<keyword evidence="1" id="KW-0805">Transcription regulation</keyword>
<dbReference type="SUPFAM" id="SSF46689">
    <property type="entry name" value="Homeodomain-like"/>
    <property type="match status" value="1"/>
</dbReference>
<protein>
    <submittedName>
        <fullName evidence="5">Helix-turn-helix, AraC type, DNA binding protein</fullName>
    </submittedName>
</protein>
<dbReference type="InterPro" id="IPR050204">
    <property type="entry name" value="AraC_XylS_family_regulators"/>
</dbReference>
<dbReference type="Gene3D" id="1.10.10.60">
    <property type="entry name" value="Homeodomain-like"/>
    <property type="match status" value="1"/>
</dbReference>
<comment type="caution">
    <text evidence="5">The sequence shown here is derived from an EMBL/GenBank/DDBJ whole genome shotgun (WGS) entry which is preliminary data.</text>
</comment>
<keyword evidence="3" id="KW-0804">Transcription</keyword>
<dbReference type="GO" id="GO:0003700">
    <property type="term" value="F:DNA-binding transcription factor activity"/>
    <property type="evidence" value="ECO:0007669"/>
    <property type="project" value="InterPro"/>
</dbReference>
<dbReference type="Pfam" id="PF12833">
    <property type="entry name" value="HTH_18"/>
    <property type="match status" value="1"/>
</dbReference>
<organism evidence="5 6">
    <name type="scientific">Vreelandella titanicae BH1</name>
    <dbReference type="NCBI Taxonomy" id="1204738"/>
    <lineage>
        <taxon>Bacteria</taxon>
        <taxon>Pseudomonadati</taxon>
        <taxon>Pseudomonadota</taxon>
        <taxon>Gammaproteobacteria</taxon>
        <taxon>Oceanospirillales</taxon>
        <taxon>Halomonadaceae</taxon>
        <taxon>Vreelandella</taxon>
    </lineage>
</organism>
<proteinExistence type="predicted"/>
<dbReference type="InterPro" id="IPR018060">
    <property type="entry name" value="HTH_AraC"/>
</dbReference>
<dbReference type="EMBL" id="AOPO01000001">
    <property type="protein sequence ID" value="ELY22661.1"/>
    <property type="molecule type" value="Genomic_DNA"/>
</dbReference>
<dbReference type="SMART" id="SM00342">
    <property type="entry name" value="HTH_ARAC"/>
    <property type="match status" value="1"/>
</dbReference>
<accession>L9UDF8</accession>
<evidence type="ECO:0000313" key="6">
    <source>
        <dbReference type="Proteomes" id="UP000011651"/>
    </source>
</evidence>